<evidence type="ECO:0000256" key="3">
    <source>
        <dbReference type="ARBA" id="ARBA00022833"/>
    </source>
</evidence>
<dbReference type="Gramene" id="Solyc10g007190.3.1">
    <property type="protein sequence ID" value="Solyc10g007190.3.1"/>
    <property type="gene ID" value="Solyc10g007190.3"/>
</dbReference>
<evidence type="ECO:0000256" key="4">
    <source>
        <dbReference type="ARBA" id="ARBA00022946"/>
    </source>
</evidence>
<dbReference type="Pfam" id="PF02892">
    <property type="entry name" value="zf-BED"/>
    <property type="match status" value="1"/>
</dbReference>
<feature type="region of interest" description="Disordered" evidence="6">
    <location>
        <begin position="469"/>
        <end position="629"/>
    </location>
</feature>
<dbReference type="GO" id="GO:0080156">
    <property type="term" value="P:mitochondrial mRNA modification"/>
    <property type="evidence" value="ECO:0000318"/>
    <property type="project" value="GO_Central"/>
</dbReference>
<dbReference type="GO" id="GO:0008270">
    <property type="term" value="F:zinc ion binding"/>
    <property type="evidence" value="ECO:0007669"/>
    <property type="project" value="UniProtKB-KW"/>
</dbReference>
<dbReference type="Proteomes" id="UP000004994">
    <property type="component" value="Chromosome 10"/>
</dbReference>
<keyword evidence="4" id="KW-0809">Transit peptide</keyword>
<evidence type="ECO:0000259" key="7">
    <source>
        <dbReference type="PROSITE" id="PS50808"/>
    </source>
</evidence>
<dbReference type="GO" id="GO:0003677">
    <property type="term" value="F:DNA binding"/>
    <property type="evidence" value="ECO:0007669"/>
    <property type="project" value="InterPro"/>
</dbReference>
<feature type="compositionally biased region" description="Basic and acidic residues" evidence="6">
    <location>
        <begin position="469"/>
        <end position="494"/>
    </location>
</feature>
<dbReference type="InterPro" id="IPR036236">
    <property type="entry name" value="Znf_C2H2_sf"/>
</dbReference>
<keyword evidence="1" id="KW-0479">Metal-binding</keyword>
<proteinExistence type="predicted"/>
<keyword evidence="2 5" id="KW-0863">Zinc-finger</keyword>
<dbReference type="PANTHER" id="PTHR31346:SF4">
    <property type="entry name" value="MULTIPLE ORGANELLAR RNA EDITING FACTOR 8, CHLOROPLASTIC_MITOCHONDRIAL"/>
    <property type="match status" value="1"/>
</dbReference>
<feature type="compositionally biased region" description="Low complexity" evidence="6">
    <location>
        <begin position="546"/>
        <end position="568"/>
    </location>
</feature>
<reference evidence="8" key="1">
    <citation type="journal article" date="2012" name="Nature">
        <title>The tomato genome sequence provides insights into fleshy fruit evolution.</title>
        <authorList>
            <consortium name="Tomato Genome Consortium"/>
        </authorList>
    </citation>
    <scope>NUCLEOTIDE SEQUENCE [LARGE SCALE GENOMIC DNA]</scope>
    <source>
        <strain evidence="8">cv. Heinz 1706</strain>
    </source>
</reference>
<dbReference type="InParanoid" id="A0A3Q7IAL8"/>
<feature type="domain" description="BED-type" evidence="7">
    <location>
        <begin position="60"/>
        <end position="125"/>
    </location>
</feature>
<dbReference type="SUPFAM" id="SSF57667">
    <property type="entry name" value="beta-beta-alpha zinc fingers"/>
    <property type="match status" value="1"/>
</dbReference>
<dbReference type="SMART" id="SM00614">
    <property type="entry name" value="ZnF_BED"/>
    <property type="match status" value="1"/>
</dbReference>
<accession>A0A3Q7IAL8</accession>
<organism evidence="8">
    <name type="scientific">Solanum lycopersicum</name>
    <name type="common">Tomato</name>
    <name type="synonym">Lycopersicon esculentum</name>
    <dbReference type="NCBI Taxonomy" id="4081"/>
    <lineage>
        <taxon>Eukaryota</taxon>
        <taxon>Viridiplantae</taxon>
        <taxon>Streptophyta</taxon>
        <taxon>Embryophyta</taxon>
        <taxon>Tracheophyta</taxon>
        <taxon>Spermatophyta</taxon>
        <taxon>Magnoliopsida</taxon>
        <taxon>eudicotyledons</taxon>
        <taxon>Gunneridae</taxon>
        <taxon>Pentapetalae</taxon>
        <taxon>asterids</taxon>
        <taxon>lamiids</taxon>
        <taxon>Solanales</taxon>
        <taxon>Solanaceae</taxon>
        <taxon>Solanoideae</taxon>
        <taxon>Solaneae</taxon>
        <taxon>Solanum</taxon>
        <taxon>Solanum subgen. Lycopersicon</taxon>
    </lineage>
</organism>
<keyword evidence="9" id="KW-1185">Reference proteome</keyword>
<dbReference type="InterPro" id="IPR039206">
    <property type="entry name" value="MORF/ORRM1/DAG-like"/>
</dbReference>
<dbReference type="STRING" id="4081.A0A3Q7IAL8"/>
<evidence type="ECO:0000256" key="2">
    <source>
        <dbReference type="ARBA" id="ARBA00022771"/>
    </source>
</evidence>
<name>A0A3Q7IAL8_SOLLC</name>
<dbReference type="PROSITE" id="PS50808">
    <property type="entry name" value="ZF_BED"/>
    <property type="match status" value="1"/>
</dbReference>
<evidence type="ECO:0000256" key="1">
    <source>
        <dbReference type="ARBA" id="ARBA00022723"/>
    </source>
</evidence>
<protein>
    <recommendedName>
        <fullName evidence="7">BED-type domain-containing protein</fullName>
    </recommendedName>
</protein>
<dbReference type="GO" id="GO:0016554">
    <property type="term" value="P:cytidine to uridine editing"/>
    <property type="evidence" value="ECO:0007669"/>
    <property type="project" value="InterPro"/>
</dbReference>
<evidence type="ECO:0000256" key="5">
    <source>
        <dbReference type="PROSITE-ProRule" id="PRU00027"/>
    </source>
</evidence>
<reference evidence="8" key="2">
    <citation type="submission" date="2019-01" db="UniProtKB">
        <authorList>
            <consortium name="EnsemblPlants"/>
        </authorList>
    </citation>
    <scope>IDENTIFICATION</scope>
    <source>
        <strain evidence="8">cv. Heinz 1706</strain>
    </source>
</reference>
<feature type="compositionally biased region" description="Low complexity" evidence="6">
    <location>
        <begin position="506"/>
        <end position="532"/>
    </location>
</feature>
<dbReference type="GO" id="GO:0005739">
    <property type="term" value="C:mitochondrion"/>
    <property type="evidence" value="ECO:0000318"/>
    <property type="project" value="GO_Central"/>
</dbReference>
<evidence type="ECO:0000256" key="6">
    <source>
        <dbReference type="SAM" id="MobiDB-lite"/>
    </source>
</evidence>
<dbReference type="AlphaFoldDB" id="A0A3Q7IAL8"/>
<evidence type="ECO:0000313" key="8">
    <source>
        <dbReference type="EnsemblPlants" id="Solyc10g007190.3.1"/>
    </source>
</evidence>
<sequence>MASPNPHSSPPVAVDQRRLQFTPVDLPLTPPMADAIPEGIVDLTSLTEASTGEKRKREGRLRSRVWQHFTKLIKEDGTCDKCKCNHCHKIFTSSTRSGTTHLLRHISEGICPAFKKVKKENSPSIFSYIGGSIDRKVGINPWKFDQELGQASFEQSIDAHDDLLPLGLDDIERQTCTASESDYVSQASMPVFSKLPQQPAVKSHPISEPWMTELKACVGKLVELTNGGVSKPTSADNKTCVAVTTPDLSITSVVKCLNEMEDIPQSSAMYLDALDLVRDPEERECFICLNPEPRRRWLQRMLHPNLRTFTPATLTAATSFRGFATRQTSSSLNDPNPNWSNRPPKETILLDGCDFEHWLVVMEKPEGDPTRDEIIDSYIKTLATIVGSEEEARMKIYSVSTRHYFAFGALVSEELSYKLKELPKVRWVLPDSYLDVKNKDYGGEPFINGQAVPYDPKYHEEWVRNNARANERNRRNDRPRNFDRSRNFERRREMQNPGSSMGGGPPNMRNAPPPNMGMHQQQQPNMGGMHQPGMGGPPPNYGGGPPRNYGGAPPNNYGGAPNNQYNGGPNNGGGMPYQTGPGPNQNYASGGNHYQNPNMPPPSQNYAPNTPGGNLHQNQNMPGRDPNYQ</sequence>
<dbReference type="Pfam" id="PF21864">
    <property type="entry name" value="MORF_dom"/>
    <property type="match status" value="1"/>
</dbReference>
<dbReference type="PaxDb" id="4081-Solyc10g007190.2.1"/>
<evidence type="ECO:0000313" key="9">
    <source>
        <dbReference type="Proteomes" id="UP000004994"/>
    </source>
</evidence>
<keyword evidence="3" id="KW-0862">Zinc</keyword>
<dbReference type="InterPro" id="IPR054059">
    <property type="entry name" value="MORF/ORRM1/DAG-like_MORF"/>
</dbReference>
<dbReference type="InterPro" id="IPR003656">
    <property type="entry name" value="Znf_BED"/>
</dbReference>
<dbReference type="PANTHER" id="PTHR31346">
    <property type="entry name" value="MULTIPLE ORGANELLAR RNA EDITING FACTOR 2, CHLOROPLASTIC-RELATED-RELATED"/>
    <property type="match status" value="1"/>
</dbReference>
<dbReference type="EnsemblPlants" id="Solyc10g007190.3.1">
    <property type="protein sequence ID" value="Solyc10g007190.3.1"/>
    <property type="gene ID" value="Solyc10g007190.3"/>
</dbReference>
<feature type="compositionally biased region" description="Polar residues" evidence="6">
    <location>
        <begin position="581"/>
        <end position="597"/>
    </location>
</feature>
<feature type="compositionally biased region" description="Polar residues" evidence="6">
    <location>
        <begin position="604"/>
        <end position="621"/>
    </location>
</feature>